<dbReference type="AlphaFoldDB" id="A0A9P6NF98"/>
<name>A0A9P6NF98_9BASI</name>
<evidence type="ECO:0000313" key="2">
    <source>
        <dbReference type="Proteomes" id="UP000886653"/>
    </source>
</evidence>
<accession>A0A9P6NF98</accession>
<dbReference type="Proteomes" id="UP000886653">
    <property type="component" value="Unassembled WGS sequence"/>
</dbReference>
<sequence>MPASTSPGAQPIWALRATRRPTTWPRQPLTLTVTQMLTPLATVHQRIKAKLRDACLVRPPLAGLRHLGDTHLPVEMQHTLASLPCPEALAITQLWAGHSPLLTFLYRINAADLPNCGLCQQLETIEHYLLLCR</sequence>
<proteinExistence type="predicted"/>
<dbReference type="OrthoDB" id="3044497at2759"/>
<gene>
    <name evidence="1" type="ORF">CROQUDRAFT_679812</name>
</gene>
<protein>
    <recommendedName>
        <fullName evidence="3">Reverse transcriptase zinc-binding domain-containing protein</fullName>
    </recommendedName>
</protein>
<evidence type="ECO:0000313" key="1">
    <source>
        <dbReference type="EMBL" id="KAG0143132.1"/>
    </source>
</evidence>
<comment type="caution">
    <text evidence="1">The sequence shown here is derived from an EMBL/GenBank/DDBJ whole genome shotgun (WGS) entry which is preliminary data.</text>
</comment>
<reference evidence="1" key="1">
    <citation type="submission" date="2013-11" db="EMBL/GenBank/DDBJ databases">
        <title>Genome sequence of the fusiform rust pathogen reveals effectors for host alternation and coevolution with pine.</title>
        <authorList>
            <consortium name="DOE Joint Genome Institute"/>
            <person name="Smith K."/>
            <person name="Pendleton A."/>
            <person name="Kubisiak T."/>
            <person name="Anderson C."/>
            <person name="Salamov A."/>
            <person name="Aerts A."/>
            <person name="Riley R."/>
            <person name="Clum A."/>
            <person name="Lindquist E."/>
            <person name="Ence D."/>
            <person name="Campbell M."/>
            <person name="Kronenberg Z."/>
            <person name="Feau N."/>
            <person name="Dhillon B."/>
            <person name="Hamelin R."/>
            <person name="Burleigh J."/>
            <person name="Smith J."/>
            <person name="Yandell M."/>
            <person name="Nelson C."/>
            <person name="Grigoriev I."/>
            <person name="Davis J."/>
        </authorList>
    </citation>
    <scope>NUCLEOTIDE SEQUENCE</scope>
    <source>
        <strain evidence="1">G11</strain>
    </source>
</reference>
<keyword evidence="2" id="KW-1185">Reference proteome</keyword>
<organism evidence="1 2">
    <name type="scientific">Cronartium quercuum f. sp. fusiforme G11</name>
    <dbReference type="NCBI Taxonomy" id="708437"/>
    <lineage>
        <taxon>Eukaryota</taxon>
        <taxon>Fungi</taxon>
        <taxon>Dikarya</taxon>
        <taxon>Basidiomycota</taxon>
        <taxon>Pucciniomycotina</taxon>
        <taxon>Pucciniomycetes</taxon>
        <taxon>Pucciniales</taxon>
        <taxon>Coleosporiaceae</taxon>
        <taxon>Cronartium</taxon>
    </lineage>
</organism>
<evidence type="ECO:0008006" key="3">
    <source>
        <dbReference type="Google" id="ProtNLM"/>
    </source>
</evidence>
<dbReference type="EMBL" id="MU167328">
    <property type="protein sequence ID" value="KAG0143132.1"/>
    <property type="molecule type" value="Genomic_DNA"/>
</dbReference>